<dbReference type="AlphaFoldDB" id="A0AAD1TJH6"/>
<name>A0AAD1TJH6_PELCU</name>
<proteinExistence type="predicted"/>
<organism evidence="1 2">
    <name type="scientific">Pelobates cultripes</name>
    <name type="common">Western spadefoot toad</name>
    <dbReference type="NCBI Taxonomy" id="61616"/>
    <lineage>
        <taxon>Eukaryota</taxon>
        <taxon>Metazoa</taxon>
        <taxon>Chordata</taxon>
        <taxon>Craniata</taxon>
        <taxon>Vertebrata</taxon>
        <taxon>Euteleostomi</taxon>
        <taxon>Amphibia</taxon>
        <taxon>Batrachia</taxon>
        <taxon>Anura</taxon>
        <taxon>Pelobatoidea</taxon>
        <taxon>Pelobatidae</taxon>
        <taxon>Pelobates</taxon>
    </lineage>
</organism>
<sequence length="49" mass="5805">MAAGEPEVTGRRYILRRTMNFMIIHEKPEVTRRHLRPRHTESWIGETGS</sequence>
<dbReference type="Proteomes" id="UP001295444">
    <property type="component" value="Chromosome 12"/>
</dbReference>
<accession>A0AAD1TJH6</accession>
<gene>
    <name evidence="1" type="ORF">PECUL_23A050489</name>
</gene>
<evidence type="ECO:0000313" key="2">
    <source>
        <dbReference type="Proteomes" id="UP001295444"/>
    </source>
</evidence>
<reference evidence="1" key="1">
    <citation type="submission" date="2022-03" db="EMBL/GenBank/DDBJ databases">
        <authorList>
            <person name="Alioto T."/>
            <person name="Alioto T."/>
            <person name="Gomez Garrido J."/>
        </authorList>
    </citation>
    <scope>NUCLEOTIDE SEQUENCE</scope>
</reference>
<protein>
    <submittedName>
        <fullName evidence="1">Uncharacterized protein</fullName>
    </submittedName>
</protein>
<evidence type="ECO:0000313" key="1">
    <source>
        <dbReference type="EMBL" id="CAH2324801.1"/>
    </source>
</evidence>
<dbReference type="EMBL" id="OW240923">
    <property type="protein sequence ID" value="CAH2324801.1"/>
    <property type="molecule type" value="Genomic_DNA"/>
</dbReference>
<keyword evidence="2" id="KW-1185">Reference proteome</keyword>